<evidence type="ECO:0000313" key="1">
    <source>
        <dbReference type="EMBL" id="ABW32713.1"/>
    </source>
</evidence>
<protein>
    <submittedName>
        <fullName evidence="1">Uncharacterized protein</fullName>
    </submittedName>
</protein>
<dbReference type="HOGENOM" id="CLU_3338805_0_0_3"/>
<dbReference type="EMBL" id="CP000841">
    <property type="protein sequence ID" value="ABW32713.1"/>
    <property type="molecule type" value="Genomic_DNA"/>
</dbReference>
<gene>
    <name evidence="1" type="ordered locus">AM1_D0218</name>
</gene>
<dbReference type="AlphaFoldDB" id="A8ZNX7"/>
<name>A8ZNX7_ACAM1</name>
<geneLocation type="plasmid" evidence="1 2">
    <name>pREB4</name>
</geneLocation>
<proteinExistence type="predicted"/>
<sequence>MGSSELTILPNILEISQSIETTLQSNSEFKNGSKTTI</sequence>
<dbReference type="Proteomes" id="UP000000268">
    <property type="component" value="Plasmid pREB4"/>
</dbReference>
<dbReference type="KEGG" id="amr:AM1_D0218"/>
<keyword evidence="1" id="KW-0614">Plasmid</keyword>
<reference evidence="1 2" key="1">
    <citation type="journal article" date="2008" name="Proc. Natl. Acad. Sci. U.S.A.">
        <title>Niche adaptation and genome expansion in the chlorophyll d-producing cyanobacterium Acaryochloris marina.</title>
        <authorList>
            <person name="Swingley W.D."/>
            <person name="Chen M."/>
            <person name="Cheung P.C."/>
            <person name="Conrad A.L."/>
            <person name="Dejesa L.C."/>
            <person name="Hao J."/>
            <person name="Honchak B.M."/>
            <person name="Karbach L.E."/>
            <person name="Kurdoglu A."/>
            <person name="Lahiri S."/>
            <person name="Mastrian S.D."/>
            <person name="Miyashita H."/>
            <person name="Page L."/>
            <person name="Ramakrishna P."/>
            <person name="Satoh S."/>
            <person name="Sattley W.M."/>
            <person name="Shimada Y."/>
            <person name="Taylor H.L."/>
            <person name="Tomo T."/>
            <person name="Tsuchiya T."/>
            <person name="Wang Z.T."/>
            <person name="Raymond J."/>
            <person name="Mimuro M."/>
            <person name="Blankenship R.E."/>
            <person name="Touchman J.W."/>
        </authorList>
    </citation>
    <scope>NUCLEOTIDE SEQUENCE [LARGE SCALE GENOMIC DNA]</scope>
    <source>
        <strain evidence="2">MBIC 11017</strain>
        <plasmid evidence="2">Plasmid pREB4</plasmid>
    </source>
</reference>
<accession>A8ZNX7</accession>
<evidence type="ECO:0000313" key="2">
    <source>
        <dbReference type="Proteomes" id="UP000000268"/>
    </source>
</evidence>
<organism evidence="1 2">
    <name type="scientific">Acaryochloris marina (strain MBIC 11017)</name>
    <dbReference type="NCBI Taxonomy" id="329726"/>
    <lineage>
        <taxon>Bacteria</taxon>
        <taxon>Bacillati</taxon>
        <taxon>Cyanobacteriota</taxon>
        <taxon>Cyanophyceae</taxon>
        <taxon>Acaryochloridales</taxon>
        <taxon>Acaryochloridaceae</taxon>
        <taxon>Acaryochloris</taxon>
    </lineage>
</organism>
<keyword evidence="2" id="KW-1185">Reference proteome</keyword>